<dbReference type="EMBL" id="BTGB01000001">
    <property type="protein sequence ID" value="GMM43672.1"/>
    <property type="molecule type" value="Genomic_DNA"/>
</dbReference>
<evidence type="ECO:0000313" key="3">
    <source>
        <dbReference type="Proteomes" id="UP001378960"/>
    </source>
</evidence>
<name>A0AAV5QXY3_PICKL</name>
<gene>
    <name evidence="2" type="ORF">DAPK24_002470</name>
</gene>
<sequence>MDISRYFDNNNNSDKSYSHFKELESNLSPNDRIKLHEFFDDSYKSITLAKSCVGISAGLTAVYFSRRKRLISPTWALFAALSISTIVFQSMPSSIHSIRRNKILNDNDNDNDNKLLNIIDSIPNPGDGAYFWAKYFS</sequence>
<dbReference type="Proteomes" id="UP001378960">
    <property type="component" value="Unassembled WGS sequence"/>
</dbReference>
<reference evidence="2 3" key="1">
    <citation type="journal article" date="2023" name="Elife">
        <title>Identification of key yeast species and microbe-microbe interactions impacting larval growth of Drosophila in the wild.</title>
        <authorList>
            <person name="Mure A."/>
            <person name="Sugiura Y."/>
            <person name="Maeda R."/>
            <person name="Honda K."/>
            <person name="Sakurai N."/>
            <person name="Takahashi Y."/>
            <person name="Watada M."/>
            <person name="Katoh T."/>
            <person name="Gotoh A."/>
            <person name="Gotoh Y."/>
            <person name="Taniguchi I."/>
            <person name="Nakamura K."/>
            <person name="Hayashi T."/>
            <person name="Katayama T."/>
            <person name="Uemura T."/>
            <person name="Hattori Y."/>
        </authorList>
    </citation>
    <scope>NUCLEOTIDE SEQUENCE [LARGE SCALE GENOMIC DNA]</scope>
    <source>
        <strain evidence="2 3">PK-24</strain>
    </source>
</reference>
<dbReference type="AlphaFoldDB" id="A0AAV5QXY3"/>
<comment type="caution">
    <text evidence="2">The sequence shown here is derived from an EMBL/GenBank/DDBJ whole genome shotgun (WGS) entry which is preliminary data.</text>
</comment>
<proteinExistence type="predicted"/>
<keyword evidence="1" id="KW-1133">Transmembrane helix</keyword>
<keyword evidence="3" id="KW-1185">Reference proteome</keyword>
<accession>A0AAV5QXY3</accession>
<feature type="transmembrane region" description="Helical" evidence="1">
    <location>
        <begin position="76"/>
        <end position="95"/>
    </location>
</feature>
<evidence type="ECO:0000313" key="2">
    <source>
        <dbReference type="EMBL" id="GMM43672.1"/>
    </source>
</evidence>
<organism evidence="2 3">
    <name type="scientific">Pichia kluyveri</name>
    <name type="common">Yeast</name>
    <dbReference type="NCBI Taxonomy" id="36015"/>
    <lineage>
        <taxon>Eukaryota</taxon>
        <taxon>Fungi</taxon>
        <taxon>Dikarya</taxon>
        <taxon>Ascomycota</taxon>
        <taxon>Saccharomycotina</taxon>
        <taxon>Pichiomycetes</taxon>
        <taxon>Pichiales</taxon>
        <taxon>Pichiaceae</taxon>
        <taxon>Pichia</taxon>
    </lineage>
</organism>
<keyword evidence="1" id="KW-0472">Membrane</keyword>
<protein>
    <submittedName>
        <fullName evidence="2">Uncharacterized protein</fullName>
    </submittedName>
</protein>
<evidence type="ECO:0000256" key="1">
    <source>
        <dbReference type="SAM" id="Phobius"/>
    </source>
</evidence>
<keyword evidence="1" id="KW-0812">Transmembrane</keyword>